<dbReference type="Pfam" id="PF09977">
    <property type="entry name" value="Tad_C"/>
    <property type="match status" value="1"/>
</dbReference>
<dbReference type="AlphaFoldDB" id="A0A076Q0Z8"/>
<accession>A0A076Q0Z8</accession>
<evidence type="ECO:0000313" key="2">
    <source>
        <dbReference type="EMBL" id="AIJ49382.1"/>
    </source>
</evidence>
<reference evidence="2 3" key="1">
    <citation type="journal article" date="2014" name="Genome Announc.">
        <title>Complete Genome Sequence of Polychlorinated Biphenyl Degrader Comamonas testosteroni TK102 (NBRC 109938).</title>
        <authorList>
            <person name="Fukuda K."/>
            <person name="Hosoyama A."/>
            <person name="Tsuchikane K."/>
            <person name="Ohji S."/>
            <person name="Yamazoe A."/>
            <person name="Fujita N."/>
            <person name="Shintani M."/>
            <person name="Kimbara K."/>
        </authorList>
    </citation>
    <scope>NUCLEOTIDE SEQUENCE [LARGE SCALE GENOMIC DNA]</scope>
    <source>
        <strain evidence="2">TK102</strain>
    </source>
</reference>
<sequence length="617" mass="64760">MRRQSGSVATLGALWLMIAVICLATIDIGNVFWQKRELQKIADLAALAGAQGETPADCQANAARIATLNGMTGAPQVECGNWTPSPGVADTRTYFVNGASPLNASRVTVARTVPYLFLFSVTAANGRQVEAVATAARSRPLAQLRIRSTLLVIDDKKSAILNPIIGGLLGGNLNIQAVGWNGLANAHVSLLDFFKELGGKKGLIDINATVIDYEKILDAPISALDVVNVMLTLFQRPISNGDSASAVNAAITALNAVISANISNVQITLRQILNVSSGLPEAALQTQLNALNIIQLLAQVSGQKNGVAVKGNALDIPGVAGVKLNLKVIEPPQASVIAALPSTSASSYANAAVAVKTAQIQALISVDLKVLDGLSGLVNALGGLIGLLTSVSPQLTTLPTRFDVQVEGVGAQAWVENGQCLPTRRMRVHAETSVAKIRFGRFGNSADEAFTNAFSKNPSSYLQPFKIIDIGRQLLLSPREAGYYGGIGLKIDSSEALKDSKIFDLSAPDSLLSLNSNNEAFQKFSMKGLIASLQGLFGNNKIEVIQPPSGSDLLAGLLDLVTKLVAEILKTLSTVIAQILAPLLDPVLNQLLGLLGIDLAQAELEGRMDCGTVALVY</sequence>
<dbReference type="Proteomes" id="UP000028782">
    <property type="component" value="Chromosome"/>
</dbReference>
<proteinExistence type="predicted"/>
<organism evidence="2 3">
    <name type="scientific">Comamonas testosteroni TK102</name>
    <dbReference type="NCBI Taxonomy" id="1392005"/>
    <lineage>
        <taxon>Bacteria</taxon>
        <taxon>Pseudomonadati</taxon>
        <taxon>Pseudomonadota</taxon>
        <taxon>Betaproteobacteria</taxon>
        <taxon>Burkholderiales</taxon>
        <taxon>Comamonadaceae</taxon>
        <taxon>Comamonas</taxon>
    </lineage>
</organism>
<feature type="domain" description="DUF2134" evidence="1">
    <location>
        <begin position="49"/>
        <end position="135"/>
    </location>
</feature>
<evidence type="ECO:0000313" key="3">
    <source>
        <dbReference type="Proteomes" id="UP000028782"/>
    </source>
</evidence>
<evidence type="ECO:0000259" key="1">
    <source>
        <dbReference type="Pfam" id="PF09977"/>
    </source>
</evidence>
<dbReference type="KEGG" id="ctes:O987_26580"/>
<protein>
    <recommendedName>
        <fullName evidence="1">DUF2134 domain-containing protein</fullName>
    </recommendedName>
</protein>
<dbReference type="HOGENOM" id="CLU_022237_0_0_4"/>
<dbReference type="EMBL" id="CP006704">
    <property type="protein sequence ID" value="AIJ49382.1"/>
    <property type="molecule type" value="Genomic_DNA"/>
</dbReference>
<name>A0A076Q0Z8_COMTE</name>
<dbReference type="InterPro" id="IPR018705">
    <property type="entry name" value="DUF2134_membrane"/>
</dbReference>
<gene>
    <name evidence="2" type="ORF">O987_26580</name>
</gene>